<keyword evidence="2" id="KW-1185">Reference proteome</keyword>
<dbReference type="Proteomes" id="UP000749040">
    <property type="component" value="Unassembled WGS sequence"/>
</dbReference>
<gene>
    <name evidence="1" type="ORF">ITX44_01325</name>
</gene>
<proteinExistence type="predicted"/>
<protein>
    <submittedName>
        <fullName evidence="1">Pyridoxamine 5'-phosphate oxidase family protein</fullName>
    </submittedName>
</protein>
<dbReference type="Gene3D" id="2.30.110.10">
    <property type="entry name" value="Electron Transport, Fmn-binding Protein, Chain A"/>
    <property type="match status" value="1"/>
</dbReference>
<reference evidence="1 2" key="1">
    <citation type="submission" date="2021-01" db="EMBL/GenBank/DDBJ databases">
        <title>Streptomyces acididurans sp. nov., isolated from a peat swamp forest soil.</title>
        <authorList>
            <person name="Chantavorakit T."/>
            <person name="Duangmal K."/>
        </authorList>
    </citation>
    <scope>NUCLEOTIDE SEQUENCE [LARGE SCALE GENOMIC DNA]</scope>
    <source>
        <strain evidence="1 2">KK5PA1</strain>
    </source>
</reference>
<evidence type="ECO:0000313" key="2">
    <source>
        <dbReference type="Proteomes" id="UP000749040"/>
    </source>
</evidence>
<organism evidence="1 2">
    <name type="scientific">Actinacidiphila acididurans</name>
    <dbReference type="NCBI Taxonomy" id="2784346"/>
    <lineage>
        <taxon>Bacteria</taxon>
        <taxon>Bacillati</taxon>
        <taxon>Actinomycetota</taxon>
        <taxon>Actinomycetes</taxon>
        <taxon>Kitasatosporales</taxon>
        <taxon>Streptomycetaceae</taxon>
        <taxon>Actinacidiphila</taxon>
    </lineage>
</organism>
<name>A0ABS2TJF0_9ACTN</name>
<dbReference type="InterPro" id="IPR012349">
    <property type="entry name" value="Split_barrel_FMN-bd"/>
</dbReference>
<dbReference type="SUPFAM" id="SSF50475">
    <property type="entry name" value="FMN-binding split barrel"/>
    <property type="match status" value="1"/>
</dbReference>
<comment type="caution">
    <text evidence="1">The sequence shown here is derived from an EMBL/GenBank/DDBJ whole genome shotgun (WGS) entry which is preliminary data.</text>
</comment>
<dbReference type="Pfam" id="PF12900">
    <property type="entry name" value="Pyridox_ox_2"/>
    <property type="match status" value="1"/>
</dbReference>
<sequence>MSPRYLQHLLEAGPEFDPGGFLRIAGALGVPYQTLLHGPGQPPPGRAGAAGRPVLMRLSETECWDRIDGHGVGRVALPVRPGPAVFPVNYAVDAHTIVYRTEPGGPAAPTAGSAVSFQADSIDEEHSRGWSVLVTGVAETVEDPATIERLSAQDTVHPWAGGDRPLWIRIRPDSVSGRTITTM</sequence>
<dbReference type="EMBL" id="JADKYB010000001">
    <property type="protein sequence ID" value="MBM9503187.1"/>
    <property type="molecule type" value="Genomic_DNA"/>
</dbReference>
<evidence type="ECO:0000313" key="1">
    <source>
        <dbReference type="EMBL" id="MBM9503187.1"/>
    </source>
</evidence>
<accession>A0ABS2TJF0</accession>
<dbReference type="InterPro" id="IPR024747">
    <property type="entry name" value="Pyridox_Oxase-rel"/>
</dbReference>